<dbReference type="Proteomes" id="UP000578077">
    <property type="component" value="Unassembled WGS sequence"/>
</dbReference>
<organism evidence="2 3">
    <name type="scientific">Streptomonospora salina</name>
    <dbReference type="NCBI Taxonomy" id="104205"/>
    <lineage>
        <taxon>Bacteria</taxon>
        <taxon>Bacillati</taxon>
        <taxon>Actinomycetota</taxon>
        <taxon>Actinomycetes</taxon>
        <taxon>Streptosporangiales</taxon>
        <taxon>Nocardiopsidaceae</taxon>
        <taxon>Streptomonospora</taxon>
    </lineage>
</organism>
<reference evidence="2 3" key="1">
    <citation type="submission" date="2020-08" db="EMBL/GenBank/DDBJ databases">
        <title>Sequencing the genomes of 1000 actinobacteria strains.</title>
        <authorList>
            <person name="Klenk H.-P."/>
        </authorList>
    </citation>
    <scope>NUCLEOTIDE SEQUENCE [LARGE SCALE GENOMIC DNA]</scope>
    <source>
        <strain evidence="2 3">DSM 44593</strain>
    </source>
</reference>
<dbReference type="EMBL" id="JACHLY010000001">
    <property type="protein sequence ID" value="MBB5996447.1"/>
    <property type="molecule type" value="Genomic_DNA"/>
</dbReference>
<protein>
    <submittedName>
        <fullName evidence="2">Uncharacterized protein</fullName>
    </submittedName>
</protein>
<evidence type="ECO:0000313" key="2">
    <source>
        <dbReference type="EMBL" id="MBB5996447.1"/>
    </source>
</evidence>
<evidence type="ECO:0000313" key="3">
    <source>
        <dbReference type="Proteomes" id="UP000578077"/>
    </source>
</evidence>
<name>A0A841DYD3_9ACTN</name>
<keyword evidence="1" id="KW-0472">Membrane</keyword>
<keyword evidence="1" id="KW-0812">Transmembrane</keyword>
<evidence type="ECO:0000256" key="1">
    <source>
        <dbReference type="SAM" id="Phobius"/>
    </source>
</evidence>
<proteinExistence type="predicted"/>
<comment type="caution">
    <text evidence="2">The sequence shown here is derived from an EMBL/GenBank/DDBJ whole genome shotgun (WGS) entry which is preliminary data.</text>
</comment>
<dbReference type="RefSeq" id="WP_184632591.1">
    <property type="nucleotide sequence ID" value="NZ_BAABKT010000044.1"/>
</dbReference>
<dbReference type="Pfam" id="PF19560">
    <property type="entry name" value="DUF6082"/>
    <property type="match status" value="1"/>
</dbReference>
<gene>
    <name evidence="2" type="ORF">HNR25_000198</name>
</gene>
<dbReference type="AlphaFoldDB" id="A0A841DYD3"/>
<accession>A0A841DYD3</accession>
<keyword evidence="3" id="KW-1185">Reference proteome</keyword>
<keyword evidence="1" id="KW-1133">Transmembrane helix</keyword>
<feature type="transmembrane region" description="Helical" evidence="1">
    <location>
        <begin position="47"/>
        <end position="69"/>
    </location>
</feature>
<sequence>MSRTSLAVIVVLLVAVAASLVGLSPLVLDVFRGGNSYWERLSFIGQTYGAASALLSVFAIIGVTATLVYQAREVKVAREEARRSAIGDLLKMAMEDPDFNECWGPTGLDEPFKDQRQHMYVNMVLSQWQTSYETGALGDKRLRAIAEEMFLGRVGRRFWEDTREIRMATSENRRARRFHEVLDEAYRNVAHLPIPNPDPPQDHREPSARHRLRRRITPLLWISLGAGSAAIAKKALARIPRS</sequence>
<dbReference type="InterPro" id="IPR045728">
    <property type="entry name" value="DUF6082"/>
</dbReference>